<dbReference type="SMART" id="SM00382">
    <property type="entry name" value="AAA"/>
    <property type="match status" value="1"/>
</dbReference>
<dbReference type="GO" id="GO:0016887">
    <property type="term" value="F:ATP hydrolysis activity"/>
    <property type="evidence" value="ECO:0007669"/>
    <property type="project" value="InterPro"/>
</dbReference>
<dbReference type="STRING" id="697581.TCARB_0839"/>
<accession>A0A3G1A8V7</accession>
<dbReference type="Pfam" id="PF00005">
    <property type="entry name" value="ABC_tran"/>
    <property type="match status" value="1"/>
</dbReference>
<dbReference type="GeneID" id="25406266"/>
<dbReference type="InterPro" id="IPR003439">
    <property type="entry name" value="ABC_transporter-like_ATP-bd"/>
</dbReference>
<dbReference type="AlphaFoldDB" id="A0A3G1A8V7"/>
<evidence type="ECO:0000259" key="3">
    <source>
        <dbReference type="PROSITE" id="PS50893"/>
    </source>
</evidence>
<reference evidence="5" key="1">
    <citation type="book" date="2010" name="EXTREMOPHILES" publisher="0:0-0">
        <title>Complete genome sequences of ten hyperthermophilic archaea reveal their metabolic capabilities and possible ecological roles.</title>
        <editorList>
            <person name="?"/>
        </editorList>
        <authorList>
            <person name="Ravin N.V."/>
            <person name="Mardanov A.V."/>
            <person name="Bonch-Osmolovskaya E.A."/>
            <person name="Skryabin K.G."/>
        </authorList>
    </citation>
    <scope>NUCLEOTIDE SEQUENCE [LARGE SCALE GENOMIC DNA]</scope>
    <source>
        <strain evidence="5">1505</strain>
    </source>
</reference>
<sequence length="307" mass="34481">MTIAIEAVNLVKVFGGFRAVDGVNLKVEEGTIFGLLGPNGAGKSTTIRLILGLLKPTSGYVKVFGISVEKNRKEVLKITGYMPQQFSLYEDLTVEENMRLYASMYGIKSKEANERIQQLMDEFNLREIRNRLAGKLSGGMKQRLALAVALIHNPKLLVVDEPTAGVDPPLRRYFWEKFRELKRRGVTILVTTHYMDEAENCDRIALMSRGRVAAEGTPLQIKRLAFGGDLVELVVEGDPRPKLINLDAQILEFEKDGSYSRLRLLVSDASEKLVLLTKNFEKEGIKVVRAYAVYVSLEDAFIRLTSR</sequence>
<dbReference type="PANTHER" id="PTHR43038:SF8">
    <property type="entry name" value="ABC-TYPE MULTIDRUG TRANSPORT SYSTEM, ATPASE COMPONENT"/>
    <property type="match status" value="1"/>
</dbReference>
<name>A0A3G1A8V7_9CREN</name>
<dbReference type="Proteomes" id="UP000266720">
    <property type="component" value="Chromosome"/>
</dbReference>
<dbReference type="InterPro" id="IPR027417">
    <property type="entry name" value="P-loop_NTPase"/>
</dbReference>
<proteinExistence type="predicted"/>
<dbReference type="PROSITE" id="PS50893">
    <property type="entry name" value="ABC_TRANSPORTER_2"/>
    <property type="match status" value="1"/>
</dbReference>
<keyword evidence="1" id="KW-0547">Nucleotide-binding</keyword>
<dbReference type="GeneID" id="16574403"/>
<evidence type="ECO:0000313" key="4">
    <source>
        <dbReference type="EMBL" id="AJB41891.1"/>
    </source>
</evidence>
<dbReference type="PROSITE" id="PS00211">
    <property type="entry name" value="ABC_TRANSPORTER_1"/>
    <property type="match status" value="1"/>
</dbReference>
<dbReference type="RefSeq" id="WP_020963404.1">
    <property type="nucleotide sequence ID" value="NZ_CP007493.1"/>
</dbReference>
<gene>
    <name evidence="4" type="ORF">TCARB_0839</name>
</gene>
<dbReference type="SUPFAM" id="SSF52540">
    <property type="entry name" value="P-loop containing nucleoside triphosphate hydrolases"/>
    <property type="match status" value="1"/>
</dbReference>
<dbReference type="Gene3D" id="3.40.50.300">
    <property type="entry name" value="P-loop containing nucleotide triphosphate hydrolases"/>
    <property type="match status" value="1"/>
</dbReference>
<keyword evidence="2" id="KW-0067">ATP-binding</keyword>
<dbReference type="InterPro" id="IPR003593">
    <property type="entry name" value="AAA+_ATPase"/>
</dbReference>
<dbReference type="EMBL" id="CP007493">
    <property type="protein sequence ID" value="AJB41891.1"/>
    <property type="molecule type" value="Genomic_DNA"/>
</dbReference>
<evidence type="ECO:0000313" key="5">
    <source>
        <dbReference type="Proteomes" id="UP000266720"/>
    </source>
</evidence>
<evidence type="ECO:0000256" key="2">
    <source>
        <dbReference type="ARBA" id="ARBA00022840"/>
    </source>
</evidence>
<feature type="domain" description="ABC transporter" evidence="3">
    <location>
        <begin position="5"/>
        <end position="234"/>
    </location>
</feature>
<protein>
    <submittedName>
        <fullName evidence="4">Sulfate-transporting ATPase</fullName>
    </submittedName>
</protein>
<evidence type="ECO:0000256" key="1">
    <source>
        <dbReference type="ARBA" id="ARBA00022741"/>
    </source>
</evidence>
<dbReference type="KEGG" id="tcb:TCARB_0839"/>
<organism evidence="4 5">
    <name type="scientific">Thermofilum adornatum 1505</name>
    <dbReference type="NCBI Taxonomy" id="697581"/>
    <lineage>
        <taxon>Archaea</taxon>
        <taxon>Thermoproteota</taxon>
        <taxon>Thermoprotei</taxon>
        <taxon>Thermofilales</taxon>
        <taxon>Thermofilaceae</taxon>
        <taxon>Thermofilum</taxon>
    </lineage>
</organism>
<dbReference type="PANTHER" id="PTHR43038">
    <property type="entry name" value="ATP-BINDING CASSETTE, SUB-FAMILY H, MEMBER 1"/>
    <property type="match status" value="1"/>
</dbReference>
<dbReference type="InterPro" id="IPR017871">
    <property type="entry name" value="ABC_transporter-like_CS"/>
</dbReference>
<dbReference type="GO" id="GO:0005524">
    <property type="term" value="F:ATP binding"/>
    <property type="evidence" value="ECO:0007669"/>
    <property type="project" value="UniProtKB-KW"/>
</dbReference>